<evidence type="ECO:0000256" key="7">
    <source>
        <dbReference type="ARBA" id="ARBA00022723"/>
    </source>
</evidence>
<evidence type="ECO:0000256" key="8">
    <source>
        <dbReference type="ARBA" id="ARBA00022729"/>
    </source>
</evidence>
<dbReference type="PANTHER" id="PTHR11705">
    <property type="entry name" value="PROTEASE FAMILY M14 CARBOXYPEPTIDASE A,B"/>
    <property type="match status" value="1"/>
</dbReference>
<feature type="active site" description="Proton donor/acceptor" evidence="15">
    <location>
        <position position="737"/>
    </location>
</feature>
<dbReference type="Gene3D" id="3.30.70.340">
    <property type="entry name" value="Metallocarboxypeptidase-like"/>
    <property type="match status" value="4"/>
</dbReference>
<dbReference type="Pfam" id="PF02244">
    <property type="entry name" value="Propep_M14"/>
    <property type="match status" value="4"/>
</dbReference>
<name>A0AAV8W6P0_9CUCU</name>
<dbReference type="InterPro" id="IPR057246">
    <property type="entry name" value="CARBOXYPEPT_ZN_1"/>
</dbReference>
<dbReference type="PROSITE" id="PS52035">
    <property type="entry name" value="PEPTIDASE_M14"/>
    <property type="match status" value="4"/>
</dbReference>
<feature type="active site" description="Proton donor/acceptor" evidence="15">
    <location>
        <position position="329"/>
    </location>
</feature>
<evidence type="ECO:0000256" key="10">
    <source>
        <dbReference type="ARBA" id="ARBA00022833"/>
    </source>
</evidence>
<dbReference type="GO" id="GO:0005615">
    <property type="term" value="C:extracellular space"/>
    <property type="evidence" value="ECO:0007669"/>
    <property type="project" value="TreeGrafter"/>
</dbReference>
<dbReference type="SMART" id="SM00631">
    <property type="entry name" value="Zn_pept"/>
    <property type="match status" value="4"/>
</dbReference>
<keyword evidence="5" id="KW-0121">Carboxypeptidase</keyword>
<evidence type="ECO:0000256" key="4">
    <source>
        <dbReference type="ARBA" id="ARBA00022525"/>
    </source>
</evidence>
<dbReference type="GO" id="GO:0008270">
    <property type="term" value="F:zinc ion binding"/>
    <property type="evidence" value="ECO:0007669"/>
    <property type="project" value="InterPro"/>
</dbReference>
<dbReference type="PRINTS" id="PR00765">
    <property type="entry name" value="CRBOXYPTASEA"/>
</dbReference>
<evidence type="ECO:0000256" key="15">
    <source>
        <dbReference type="PROSITE-ProRule" id="PRU01379"/>
    </source>
</evidence>
<evidence type="ECO:0000256" key="5">
    <source>
        <dbReference type="ARBA" id="ARBA00022645"/>
    </source>
</evidence>
<keyword evidence="7" id="KW-0479">Metal-binding</keyword>
<evidence type="ECO:0000313" key="17">
    <source>
        <dbReference type="EMBL" id="KAJ8922113.1"/>
    </source>
</evidence>
<evidence type="ECO:0000256" key="11">
    <source>
        <dbReference type="ARBA" id="ARBA00023049"/>
    </source>
</evidence>
<keyword evidence="6" id="KW-0645">Protease</keyword>
<evidence type="ECO:0000256" key="2">
    <source>
        <dbReference type="ARBA" id="ARBA00004613"/>
    </source>
</evidence>
<keyword evidence="10" id="KW-0862">Zinc</keyword>
<dbReference type="Proteomes" id="UP001159042">
    <property type="component" value="Unassembled WGS sequence"/>
</dbReference>
<dbReference type="GO" id="GO:0004181">
    <property type="term" value="F:metallocarboxypeptidase activity"/>
    <property type="evidence" value="ECO:0007669"/>
    <property type="project" value="InterPro"/>
</dbReference>
<evidence type="ECO:0000256" key="12">
    <source>
        <dbReference type="ARBA" id="ARBA00023157"/>
    </source>
</evidence>
<evidence type="ECO:0000313" key="18">
    <source>
        <dbReference type="Proteomes" id="UP001159042"/>
    </source>
</evidence>
<proteinExistence type="inferred from homology"/>
<feature type="active site" description="Proton donor/acceptor" evidence="15">
    <location>
        <position position="1126"/>
    </location>
</feature>
<keyword evidence="4" id="KW-0964">Secreted</keyword>
<dbReference type="SUPFAM" id="SSF53187">
    <property type="entry name" value="Zn-dependent exopeptidases"/>
    <property type="match status" value="4"/>
</dbReference>
<comment type="caution">
    <text evidence="17">The sequence shown here is derived from an EMBL/GenBank/DDBJ whole genome shotgun (WGS) entry which is preliminary data.</text>
</comment>
<keyword evidence="12" id="KW-1015">Disulfide bond</keyword>
<dbReference type="PANTHER" id="PTHR11705:SF140">
    <property type="entry name" value="FI02848P-RELATED"/>
    <property type="match status" value="1"/>
</dbReference>
<dbReference type="GO" id="GO:0006508">
    <property type="term" value="P:proteolysis"/>
    <property type="evidence" value="ECO:0007669"/>
    <property type="project" value="UniProtKB-KW"/>
</dbReference>
<evidence type="ECO:0000256" key="9">
    <source>
        <dbReference type="ARBA" id="ARBA00022801"/>
    </source>
</evidence>
<dbReference type="Pfam" id="PF00246">
    <property type="entry name" value="Peptidase_M14"/>
    <property type="match status" value="4"/>
</dbReference>
<dbReference type="InterPro" id="IPR036990">
    <property type="entry name" value="M14A-like_propep"/>
</dbReference>
<feature type="domain" description="Peptidase M14" evidence="16">
    <location>
        <begin position="74"/>
        <end position="363"/>
    </location>
</feature>
<feature type="domain" description="Peptidase M14" evidence="16">
    <location>
        <begin position="1257"/>
        <end position="1546"/>
    </location>
</feature>
<protein>
    <recommendedName>
        <fullName evidence="14">Zinc carboxypeptidase A 1</fullName>
    </recommendedName>
</protein>
<accession>A0AAV8W6P0</accession>
<dbReference type="FunFam" id="3.30.70.340:FF:000002">
    <property type="entry name" value="Carboxypeptidase A"/>
    <property type="match status" value="3"/>
</dbReference>
<dbReference type="InterPro" id="IPR000834">
    <property type="entry name" value="Peptidase_M14"/>
</dbReference>
<evidence type="ECO:0000256" key="6">
    <source>
        <dbReference type="ARBA" id="ARBA00022670"/>
    </source>
</evidence>
<sequence length="1552" mass="175304">MTVDSIFWSKHRVPSKPIDVMVSPDGQDDFETTLSSYDLQFEVVNENVEENIQTQRNRIRSAARVDSGNVTFTEFMRHEEINAYLRQLETNYPDIVTTEVIGQSFEGRDLLTIRISSGGSNKPTIFGDAGIHAREWIAPSTVLYIINQLVEVPENSYLYQSVDWVFIPVANPDGYEYTHEVQRMWRKTRSPGTICYGADPNRNFGFHWSESGSSSWQCSDTYSGRSAFSEVETQALRDYLEAHSEDVKLYVAIHTYGNYILYPWSYANVVPDNAAELQIVGDLFNDAVYNYNGHNYTVGNSAVLMGTTAGCSDDFALGGLGINLAFTLELPGGSTSSFDPPATDILWIAEEAFEGFKAWHDYIQSTYVNNAVQNPTLSEAITDYENFKVYRVTPKSVDEAELIKSFENDIYFDFWTDMRAIDAPVDIMVHPETQDMFEDALQSYNVTYDILIENVQETIDKDTVVRTRASARVEAGSVTFTEFMRYDEITAYLAQLATNYPDTVKTEVVGRSFEGRDIMLIRISSGGTNKTTIFAEAAIHAREWIAPPVALYVINQLVENPENAYMYEDVDWAIIPVANPDGYEYTHTTTRLWRKTRTPGTICYGVDPNRNFDFNWSGTGSSTWQCDQTYVGWTPFSEPETQAIRDYTLAHKDEIKLYLAIHSQGQWMLYPWGHITDEPENSEELKTLGGLFRDAIYAVNGTEYTVGTTANVLYLASGISVDWARAAAGINISYTIELPGGGSAGFDIPAERIEGVVEETWEGFKVLLCVVFSYDVTRYKGYKLYKVVPKTYSQAQLLKEFENDENFDFWTDVRFLNTPVDIMISSQGQNKFNHVLKKENIDYSVLVEDLETYLEINNATPRTVRGNVTFLDFMRHDDINAYLEQLASNYPQLVNIEPIGKSFEGRNLLLIKISSGGTNKPLIYAEAAIHAREWIAPPVALYIINQLVENPENAYLYQDVDWAILPVVNPDGYEYSHTTARFWRKTRSPGTICHGVDGNRNFEAQWGANGASNWQCNENYRGREVFSEVETLAIRDYISTHKDNIKLFLDIHSYGRWLLYPYGYNDEEADNIEELKALGGLFNDAVHGVNGGNYTVVSFSSGLYYASGTSVDWVKELGIDLAYTLELPAGGTGFDPPAADIVPVVEETWEGIKAFHSYIQSKYKLYRVVPETDLQTEFISGFHSDDNFDFWSEVRLVNAPVDIMVAPVAQEAFETALNSEGIGYSTLIENVDEVIQEESRRQQRISRVARGNVSFTEFMRHDDILAYIDQIATDYPSIASTEIIGKSFEGRDLTIIKISSGGSDKPIIYIEAAIHAREWISPPVALYVINQLVENTENADMYRDVDWVILPVVNPDGYEYTHTDVRLWRKTRSPGTICDGVDANRNFDYQWMVIGASHWQCSDTYAGYTPFSEVETQTVRDYLLANRPNVKLFLDLHSYGQWLLYPWAYTSDPVDNIEELHALGDRVHDAISAVRGTNYTVGSSNAVLYASSGGSRDWTKAVAGIDIGYTVELPGGGSAGFNPDASEIEPVVTETWEGIKVFYEHIRDKYVK</sequence>
<feature type="active site" description="Proton donor/acceptor" evidence="15">
    <location>
        <position position="1512"/>
    </location>
</feature>
<keyword evidence="8" id="KW-0732">Signal</keyword>
<evidence type="ECO:0000256" key="1">
    <source>
        <dbReference type="ARBA" id="ARBA00001947"/>
    </source>
</evidence>
<comment type="cofactor">
    <cofactor evidence="1">
        <name>Zn(2+)</name>
        <dbReference type="ChEBI" id="CHEBI:29105"/>
    </cofactor>
</comment>
<dbReference type="FunFam" id="3.40.630.10:FF:000040">
    <property type="entry name" value="zinc carboxypeptidase"/>
    <property type="match status" value="3"/>
</dbReference>
<keyword evidence="11" id="KW-0482">Metalloprotease</keyword>
<organism evidence="17 18">
    <name type="scientific">Exocentrus adspersus</name>
    <dbReference type="NCBI Taxonomy" id="1586481"/>
    <lineage>
        <taxon>Eukaryota</taxon>
        <taxon>Metazoa</taxon>
        <taxon>Ecdysozoa</taxon>
        <taxon>Arthropoda</taxon>
        <taxon>Hexapoda</taxon>
        <taxon>Insecta</taxon>
        <taxon>Pterygota</taxon>
        <taxon>Neoptera</taxon>
        <taxon>Endopterygota</taxon>
        <taxon>Coleoptera</taxon>
        <taxon>Polyphaga</taxon>
        <taxon>Cucujiformia</taxon>
        <taxon>Chrysomeloidea</taxon>
        <taxon>Cerambycidae</taxon>
        <taxon>Lamiinae</taxon>
        <taxon>Acanthocinini</taxon>
        <taxon>Exocentrus</taxon>
    </lineage>
</organism>
<comment type="function">
    <text evidence="13">Involved in the digestion of the blood meal.</text>
</comment>
<feature type="domain" description="Peptidase M14" evidence="16">
    <location>
        <begin position="872"/>
        <end position="1159"/>
    </location>
</feature>
<reference evidence="17 18" key="1">
    <citation type="journal article" date="2023" name="Insect Mol. Biol.">
        <title>Genome sequencing provides insights into the evolution of gene families encoding plant cell wall-degrading enzymes in longhorned beetles.</title>
        <authorList>
            <person name="Shin N.R."/>
            <person name="Okamura Y."/>
            <person name="Kirsch R."/>
            <person name="Pauchet Y."/>
        </authorList>
    </citation>
    <scope>NUCLEOTIDE SEQUENCE [LARGE SCALE GENOMIC DNA]</scope>
    <source>
        <strain evidence="17">EAD_L_NR</strain>
    </source>
</reference>
<keyword evidence="9" id="KW-0378">Hydrolase</keyword>
<dbReference type="Gene3D" id="3.40.630.10">
    <property type="entry name" value="Zn peptidases"/>
    <property type="match status" value="4"/>
</dbReference>
<dbReference type="EMBL" id="JANEYG010000007">
    <property type="protein sequence ID" value="KAJ8922113.1"/>
    <property type="molecule type" value="Genomic_DNA"/>
</dbReference>
<comment type="similarity">
    <text evidence="3 15">Belongs to the peptidase M14 family.</text>
</comment>
<dbReference type="InterPro" id="IPR003146">
    <property type="entry name" value="M14A_act_pep"/>
</dbReference>
<comment type="subcellular location">
    <subcellularLocation>
        <location evidence="2">Secreted</location>
    </subcellularLocation>
</comment>
<dbReference type="PROSITE" id="PS00132">
    <property type="entry name" value="CARBOXYPEPT_ZN_1"/>
    <property type="match status" value="1"/>
</dbReference>
<gene>
    <name evidence="17" type="ORF">NQ315_004047</name>
</gene>
<evidence type="ECO:0000259" key="16">
    <source>
        <dbReference type="PROSITE" id="PS52035"/>
    </source>
</evidence>
<dbReference type="CDD" id="cd03860">
    <property type="entry name" value="M14_CP_A-B_like"/>
    <property type="match status" value="4"/>
</dbReference>
<feature type="domain" description="Peptidase M14" evidence="16">
    <location>
        <begin position="482"/>
        <end position="771"/>
    </location>
</feature>
<dbReference type="FunFam" id="3.40.630.10:FF:000001">
    <property type="entry name" value="Carboxypeptidase B"/>
    <property type="match status" value="1"/>
</dbReference>
<keyword evidence="18" id="KW-1185">Reference proteome</keyword>
<evidence type="ECO:0000256" key="14">
    <source>
        <dbReference type="ARBA" id="ARBA00069039"/>
    </source>
</evidence>
<evidence type="ECO:0000256" key="3">
    <source>
        <dbReference type="ARBA" id="ARBA00005988"/>
    </source>
</evidence>
<dbReference type="SUPFAM" id="SSF54897">
    <property type="entry name" value="Protease propeptides/inhibitors"/>
    <property type="match status" value="4"/>
</dbReference>
<evidence type="ECO:0000256" key="13">
    <source>
        <dbReference type="ARBA" id="ARBA00057299"/>
    </source>
</evidence>